<organism evidence="1 2">
    <name type="scientific">Listeria booriae</name>
    <dbReference type="NCBI Taxonomy" id="1552123"/>
    <lineage>
        <taxon>Bacteria</taxon>
        <taxon>Bacillati</taxon>
        <taxon>Bacillota</taxon>
        <taxon>Bacilli</taxon>
        <taxon>Bacillales</taxon>
        <taxon>Listeriaceae</taxon>
        <taxon>Listeria</taxon>
    </lineage>
</organism>
<evidence type="ECO:0000313" key="1">
    <source>
        <dbReference type="EMBL" id="MBC1493495.1"/>
    </source>
</evidence>
<proteinExistence type="predicted"/>
<reference evidence="1 2" key="1">
    <citation type="submission" date="2020-03" db="EMBL/GenBank/DDBJ databases">
        <title>Soil Listeria distribution.</title>
        <authorList>
            <person name="Liao J."/>
            <person name="Wiedmann M."/>
        </authorList>
    </citation>
    <scope>NUCLEOTIDE SEQUENCE [LARGE SCALE GENOMIC DNA]</scope>
    <source>
        <strain evidence="1 2">FSL L7-1547</strain>
    </source>
</reference>
<dbReference type="EMBL" id="JAASTX010000037">
    <property type="protein sequence ID" value="MBC1493495.1"/>
    <property type="molecule type" value="Genomic_DNA"/>
</dbReference>
<dbReference type="Proteomes" id="UP000533953">
    <property type="component" value="Unassembled WGS sequence"/>
</dbReference>
<sequence>MKITKMRVDGRTIVMERTSKEGQLVYEGIDENKTEEIIFDKKKESFYKSILNKTVRKLNEKEKNKHKIAINKEITELMSAVLHQEKPNLKLHNLKSWVCQEKCVIKK</sequence>
<dbReference type="RefSeq" id="WP_185418429.1">
    <property type="nucleotide sequence ID" value="NZ_JAASTX010000037.1"/>
</dbReference>
<comment type="caution">
    <text evidence="1">The sequence shown here is derived from an EMBL/GenBank/DDBJ whole genome shotgun (WGS) entry which is preliminary data.</text>
</comment>
<dbReference type="AlphaFoldDB" id="A0A7X0XFX8"/>
<gene>
    <name evidence="1" type="ORF">HCI99_16865</name>
</gene>
<protein>
    <submittedName>
        <fullName evidence="1">Uncharacterized protein</fullName>
    </submittedName>
</protein>
<accession>A0A7X0XFX8</accession>
<evidence type="ECO:0000313" key="2">
    <source>
        <dbReference type="Proteomes" id="UP000533953"/>
    </source>
</evidence>
<name>A0A7X0XFX8_9LIST</name>